<proteinExistence type="predicted"/>
<accession>A0ABV4X5D7</accession>
<feature type="domain" description="Peptidoglycan binding-like" evidence="1">
    <location>
        <begin position="13"/>
        <end position="67"/>
    </location>
</feature>
<organism evidence="2 3">
    <name type="scientific">Floridaenema aerugineum BLCC-F46</name>
    <dbReference type="NCBI Taxonomy" id="3153654"/>
    <lineage>
        <taxon>Bacteria</taxon>
        <taxon>Bacillati</taxon>
        <taxon>Cyanobacteriota</taxon>
        <taxon>Cyanophyceae</taxon>
        <taxon>Oscillatoriophycideae</taxon>
        <taxon>Aerosakkonematales</taxon>
        <taxon>Aerosakkonemataceae</taxon>
        <taxon>Floridanema</taxon>
        <taxon>Floridanema aerugineum</taxon>
    </lineage>
</organism>
<evidence type="ECO:0000313" key="2">
    <source>
        <dbReference type="EMBL" id="MFB2877964.1"/>
    </source>
</evidence>
<dbReference type="InterPro" id="IPR002477">
    <property type="entry name" value="Peptidoglycan-bd-like"/>
</dbReference>
<dbReference type="Pfam" id="PF01471">
    <property type="entry name" value="PG_binding_1"/>
    <property type="match status" value="1"/>
</dbReference>
<evidence type="ECO:0000313" key="3">
    <source>
        <dbReference type="Proteomes" id="UP001576774"/>
    </source>
</evidence>
<dbReference type="Gene3D" id="1.10.101.10">
    <property type="entry name" value="PGBD-like superfamily/PGBD"/>
    <property type="match status" value="1"/>
</dbReference>
<name>A0ABV4X5D7_9CYAN</name>
<dbReference type="SUPFAM" id="SSF47090">
    <property type="entry name" value="PGBD-like"/>
    <property type="match status" value="1"/>
</dbReference>
<sequence length="69" mass="7724">MPARTIIRLGSKGKDVMYLQQLLNKKGYSLKVDGDFGPRTEDAVRRFQKSHHLKVDGIVGPATWNALLS</sequence>
<dbReference type="InterPro" id="IPR036365">
    <property type="entry name" value="PGBD-like_sf"/>
</dbReference>
<dbReference type="EMBL" id="JBHFNQ010000108">
    <property type="protein sequence ID" value="MFB2877964.1"/>
    <property type="molecule type" value="Genomic_DNA"/>
</dbReference>
<comment type="caution">
    <text evidence="2">The sequence shown here is derived from an EMBL/GenBank/DDBJ whole genome shotgun (WGS) entry which is preliminary data.</text>
</comment>
<dbReference type="RefSeq" id="WP_413271051.1">
    <property type="nucleotide sequence ID" value="NZ_JBHFNQ010000108.1"/>
</dbReference>
<protein>
    <submittedName>
        <fullName evidence="2">Peptidoglycan-binding protein</fullName>
    </submittedName>
</protein>
<keyword evidence="3" id="KW-1185">Reference proteome</keyword>
<reference evidence="2 3" key="1">
    <citation type="submission" date="2024-09" db="EMBL/GenBank/DDBJ databases">
        <title>Floridaenema gen nov. (Aerosakkonemataceae, Aerosakkonematales ord. nov., Cyanobacteria) from benthic tropical and subtropical fresh waters, with the description of four new species.</title>
        <authorList>
            <person name="Moretto J.A."/>
            <person name="Berthold D.E."/>
            <person name="Lefler F.W."/>
            <person name="Huang I.-S."/>
            <person name="Laughinghouse H. IV."/>
        </authorList>
    </citation>
    <scope>NUCLEOTIDE SEQUENCE [LARGE SCALE GENOMIC DNA]</scope>
    <source>
        <strain evidence="2 3">BLCC-F46</strain>
    </source>
</reference>
<evidence type="ECO:0000259" key="1">
    <source>
        <dbReference type="Pfam" id="PF01471"/>
    </source>
</evidence>
<dbReference type="InterPro" id="IPR036366">
    <property type="entry name" value="PGBDSf"/>
</dbReference>
<dbReference type="Proteomes" id="UP001576774">
    <property type="component" value="Unassembled WGS sequence"/>
</dbReference>
<gene>
    <name evidence="2" type="ORF">ACE1CC_14020</name>
</gene>